<keyword evidence="1 4" id="KW-0732">Signal</keyword>
<reference evidence="6 7" key="1">
    <citation type="submission" date="2016-11" db="EMBL/GenBank/DDBJ databases">
        <authorList>
            <person name="Jaros S."/>
            <person name="Januszkiewicz K."/>
            <person name="Wedrychowicz H."/>
        </authorList>
    </citation>
    <scope>NUCLEOTIDE SEQUENCE [LARGE SCALE GENOMIC DNA]</scope>
    <source>
        <strain evidence="6 7">DSM 22153</strain>
    </source>
</reference>
<evidence type="ECO:0000259" key="5">
    <source>
        <dbReference type="Pfam" id="PF09223"/>
    </source>
</evidence>
<dbReference type="InterPro" id="IPR015304">
    <property type="entry name" value="ZinT_dom"/>
</dbReference>
<dbReference type="Pfam" id="PF09223">
    <property type="entry name" value="ZinT"/>
    <property type="match status" value="1"/>
</dbReference>
<dbReference type="InterPro" id="IPR012674">
    <property type="entry name" value="Calycin"/>
</dbReference>
<feature type="chain" id="PRO_5012726251" evidence="4">
    <location>
        <begin position="27"/>
        <end position="229"/>
    </location>
</feature>
<dbReference type="OrthoDB" id="9810636at2"/>
<dbReference type="Gene3D" id="2.40.128.20">
    <property type="match status" value="1"/>
</dbReference>
<dbReference type="GO" id="GO:0008270">
    <property type="term" value="F:zinc ion binding"/>
    <property type="evidence" value="ECO:0007669"/>
    <property type="project" value="InterPro"/>
</dbReference>
<accession>A0A1M7N7Z3</accession>
<keyword evidence="7" id="KW-1185">Reference proteome</keyword>
<evidence type="ECO:0000256" key="1">
    <source>
        <dbReference type="ARBA" id="ARBA00022729"/>
    </source>
</evidence>
<dbReference type="SUPFAM" id="SSF50814">
    <property type="entry name" value="Lipocalins"/>
    <property type="match status" value="1"/>
</dbReference>
<dbReference type="STRING" id="735517.SAMN05444272_3752"/>
<dbReference type="AlphaFoldDB" id="A0A1M7N7Z3"/>
<name>A0A1M7N7Z3_9HYPH</name>
<feature type="domain" description="ZinT" evidence="5">
    <location>
        <begin position="53"/>
        <end position="229"/>
    </location>
</feature>
<evidence type="ECO:0000256" key="4">
    <source>
        <dbReference type="SAM" id="SignalP"/>
    </source>
</evidence>
<keyword evidence="2" id="KW-0862">Zinc</keyword>
<evidence type="ECO:0000256" key="2">
    <source>
        <dbReference type="ARBA" id="ARBA00022833"/>
    </source>
</evidence>
<dbReference type="Proteomes" id="UP000186002">
    <property type="component" value="Unassembled WGS sequence"/>
</dbReference>
<evidence type="ECO:0000256" key="3">
    <source>
        <dbReference type="SAM" id="MobiDB-lite"/>
    </source>
</evidence>
<dbReference type="RefSeq" id="WP_073014821.1">
    <property type="nucleotide sequence ID" value="NZ_FRBW01000004.1"/>
</dbReference>
<evidence type="ECO:0000313" key="7">
    <source>
        <dbReference type="Proteomes" id="UP000186002"/>
    </source>
</evidence>
<feature type="region of interest" description="Disordered" evidence="3">
    <location>
        <begin position="31"/>
        <end position="53"/>
    </location>
</feature>
<organism evidence="6 7">
    <name type="scientific">Roseibium suaedae</name>
    <dbReference type="NCBI Taxonomy" id="735517"/>
    <lineage>
        <taxon>Bacteria</taxon>
        <taxon>Pseudomonadati</taxon>
        <taxon>Pseudomonadota</taxon>
        <taxon>Alphaproteobacteria</taxon>
        <taxon>Hyphomicrobiales</taxon>
        <taxon>Stappiaceae</taxon>
        <taxon>Roseibium</taxon>
    </lineage>
</organism>
<protein>
    <submittedName>
        <fullName evidence="6">Zinc transport system substrate-binding protein</fullName>
    </submittedName>
</protein>
<evidence type="ECO:0000313" key="6">
    <source>
        <dbReference type="EMBL" id="SHM99729.1"/>
    </source>
</evidence>
<sequence length="229" mass="25804">MPLAISRQIGAFALTSMLLCGAQVLAQDSKAKDQDHAHSHSHEQGKAHDHGSDKVYKGYFEDSQIQERPLSDWENDWQSVYPYLLEGVLDPVMAHKAGHGSKTAEEYRQYYEIGYKTDVDRIVIKDGSVSFYKGGEVLKGDYVSDGYEILTYKAGNRGVRYVFEKTGGDEAAPKFIQFSDHKIAPEAADHYHLYWGDDRAALLEEVTNWPTYYPSSLKGAEIAEEMMAH</sequence>
<proteinExistence type="predicted"/>
<dbReference type="EMBL" id="FRBW01000004">
    <property type="protein sequence ID" value="SHM99729.1"/>
    <property type="molecule type" value="Genomic_DNA"/>
</dbReference>
<gene>
    <name evidence="6" type="ORF">SAMN05444272_3752</name>
</gene>
<feature type="signal peptide" evidence="4">
    <location>
        <begin position="1"/>
        <end position="26"/>
    </location>
</feature>